<evidence type="ECO:0000256" key="1">
    <source>
        <dbReference type="SAM" id="Phobius"/>
    </source>
</evidence>
<dbReference type="OrthoDB" id="3231226at2"/>
<keyword evidence="1" id="KW-0472">Membrane</keyword>
<feature type="transmembrane region" description="Helical" evidence="1">
    <location>
        <begin position="30"/>
        <end position="53"/>
    </location>
</feature>
<feature type="transmembrane region" description="Helical" evidence="1">
    <location>
        <begin position="152"/>
        <end position="169"/>
    </location>
</feature>
<feature type="transmembrane region" description="Helical" evidence="1">
    <location>
        <begin position="407"/>
        <end position="436"/>
    </location>
</feature>
<comment type="caution">
    <text evidence="2">The sequence shown here is derived from an EMBL/GenBank/DDBJ whole genome shotgun (WGS) entry which is preliminary data.</text>
</comment>
<feature type="transmembrane region" description="Helical" evidence="1">
    <location>
        <begin position="340"/>
        <end position="360"/>
    </location>
</feature>
<dbReference type="InterPro" id="IPR018674">
    <property type="entry name" value="DUF2142_membrane"/>
</dbReference>
<feature type="transmembrane region" description="Helical" evidence="1">
    <location>
        <begin position="443"/>
        <end position="464"/>
    </location>
</feature>
<feature type="transmembrane region" description="Helical" evidence="1">
    <location>
        <begin position="229"/>
        <end position="247"/>
    </location>
</feature>
<gene>
    <name evidence="2" type="ORF">EJ419_03705</name>
</gene>
<feature type="transmembrane region" description="Helical" evidence="1">
    <location>
        <begin position="381"/>
        <end position="401"/>
    </location>
</feature>
<protein>
    <submittedName>
        <fullName evidence="2">DUF2142 domain-containing protein</fullName>
    </submittedName>
</protein>
<name>A0A4R0QPK5_9BIFI</name>
<evidence type="ECO:0000313" key="2">
    <source>
        <dbReference type="EMBL" id="TCD54162.1"/>
    </source>
</evidence>
<organism evidence="2 3">
    <name type="scientific">Alloscardovia theropitheci</name>
    <dbReference type="NCBI Taxonomy" id="2496842"/>
    <lineage>
        <taxon>Bacteria</taxon>
        <taxon>Bacillati</taxon>
        <taxon>Actinomycetota</taxon>
        <taxon>Actinomycetes</taxon>
        <taxon>Bifidobacteriales</taxon>
        <taxon>Bifidobacteriaceae</taxon>
        <taxon>Alloscardovia</taxon>
    </lineage>
</organism>
<feature type="transmembrane region" description="Helical" evidence="1">
    <location>
        <begin position="496"/>
        <end position="517"/>
    </location>
</feature>
<reference evidence="2 3" key="1">
    <citation type="submission" date="2018-12" db="EMBL/GenBank/DDBJ databases">
        <title>Alloscrdovia theropitheci sp. nov: a novel taxon from the feces of the bleeding-herat monkey (Theropithecus geleda).</title>
        <authorList>
            <person name="Modesto M."/>
        </authorList>
    </citation>
    <scope>NUCLEOTIDE SEQUENCE [LARGE SCALE GENOMIC DNA]</scope>
    <source>
        <strain evidence="2 3">GLDI4/2</strain>
    </source>
</reference>
<feature type="transmembrane region" description="Helical" evidence="1">
    <location>
        <begin position="259"/>
        <end position="283"/>
    </location>
</feature>
<evidence type="ECO:0000313" key="3">
    <source>
        <dbReference type="Proteomes" id="UP000291289"/>
    </source>
</evidence>
<dbReference type="EMBL" id="RXLP01000019">
    <property type="protein sequence ID" value="TCD54162.1"/>
    <property type="molecule type" value="Genomic_DNA"/>
</dbReference>
<sequence length="521" mass="58041">MRINVPCTTAYIERECRIMNEISHPRVRSIIFSATMLFAVIAMVFGTIFVSIAPPFWGNDGMSQFARAYQISRGHFAPVEINWGDTGKSWGGRIPTDVWNLYVHTSDDLGKNPAEPAAEINDIAKYHELGSKKFSSSEQTIVWFTNTASYSPAAYIPISLTALVAEYVFHATITQTLWSMAFVSLLCYVIPVALGIFALRKSRLQWVIFALGLVPPMMAQISSITADSLTNGIAFLFLALIMKSLIAKQDLTKFEYAELAFSTLFLPVSKPTYIGLIFLACAVPLKKFSPLIARLAKAVTLSVSCALFAWWSVLSADTATYSAFYRADYSTSTFGLKPSFNWILTHPFGFIKQLFYAYVYRENFIFMNLIGSSGIRVPDTAMIVSWIAVIVALIAVPYTFVTVRQRWGLILSTLATFALIFGSLYISFTPVGFYLLDGVQGRYFFPLYPLFAILVLAFTSTRIVPQSLKMKNDLVGDITDDKSSMLALREQAFNKFGLKTIVTLSTLALIATLAKYITVVY</sequence>
<keyword evidence="1" id="KW-0812">Transmembrane</keyword>
<keyword evidence="1" id="KW-1133">Transmembrane helix</keyword>
<dbReference type="Proteomes" id="UP000291289">
    <property type="component" value="Unassembled WGS sequence"/>
</dbReference>
<accession>A0A4R0QPK5</accession>
<dbReference type="AlphaFoldDB" id="A0A4R0QPK5"/>
<feature type="transmembrane region" description="Helical" evidence="1">
    <location>
        <begin position="176"/>
        <end position="198"/>
    </location>
</feature>
<dbReference type="Pfam" id="PF09913">
    <property type="entry name" value="DUF2142"/>
    <property type="match status" value="1"/>
</dbReference>
<keyword evidence="3" id="KW-1185">Reference proteome</keyword>
<proteinExistence type="predicted"/>